<feature type="region of interest" description="Disordered" evidence="1">
    <location>
        <begin position="152"/>
        <end position="171"/>
    </location>
</feature>
<reference evidence="2 3" key="1">
    <citation type="submission" date="2023-05" db="EMBL/GenBank/DDBJ databases">
        <title>B98-5 Cell Line De Novo Hybrid Assembly: An Optical Mapping Approach.</title>
        <authorList>
            <person name="Kananen K."/>
            <person name="Auerbach J.A."/>
            <person name="Kautto E."/>
            <person name="Blachly J.S."/>
        </authorList>
    </citation>
    <scope>NUCLEOTIDE SEQUENCE [LARGE SCALE GENOMIC DNA]</scope>
    <source>
        <strain evidence="2">B95-8</strain>
        <tissue evidence="2">Cell line</tissue>
    </source>
</reference>
<evidence type="ECO:0000313" key="3">
    <source>
        <dbReference type="Proteomes" id="UP001266305"/>
    </source>
</evidence>
<evidence type="ECO:0000256" key="1">
    <source>
        <dbReference type="SAM" id="MobiDB-lite"/>
    </source>
</evidence>
<dbReference type="Proteomes" id="UP001266305">
    <property type="component" value="Unassembled WGS sequence"/>
</dbReference>
<dbReference type="EMBL" id="JASSZA010000004">
    <property type="protein sequence ID" value="KAK2114510.1"/>
    <property type="molecule type" value="Genomic_DNA"/>
</dbReference>
<protein>
    <submittedName>
        <fullName evidence="2">Uncharacterized protein</fullName>
    </submittedName>
</protein>
<proteinExistence type="predicted"/>
<accession>A0ABQ9VZF1</accession>
<name>A0ABQ9VZF1_SAGOE</name>
<feature type="region of interest" description="Disordered" evidence="1">
    <location>
        <begin position="19"/>
        <end position="40"/>
    </location>
</feature>
<comment type="caution">
    <text evidence="2">The sequence shown here is derived from an EMBL/GenBank/DDBJ whole genome shotgun (WGS) entry which is preliminary data.</text>
</comment>
<keyword evidence="3" id="KW-1185">Reference proteome</keyword>
<sequence length="194" mass="21332">MPAQPVFWVTQPVWLAPQRSSTRHKTHWSGASEGGKKGESSFGEALHLVTISPQGPEAVGKGRRPGPSTGPVSASGQGYGMAATSDCAGTQEPRRFWPDALDTWGWVFLCCQQRAGDGEEEEVAPADAGVFNAPIINRFTRHASVWAEAYNPDEEDDDAESKIIQPKTDDQRDRFQEACKDILLFKNLDRKQMS</sequence>
<gene>
    <name evidence="2" type="ORF">P7K49_008776</name>
</gene>
<dbReference type="Gene3D" id="2.60.120.10">
    <property type="entry name" value="Jelly Rolls"/>
    <property type="match status" value="1"/>
</dbReference>
<dbReference type="InterPro" id="IPR014710">
    <property type="entry name" value="RmlC-like_jellyroll"/>
</dbReference>
<evidence type="ECO:0000313" key="2">
    <source>
        <dbReference type="EMBL" id="KAK2114510.1"/>
    </source>
</evidence>
<organism evidence="2 3">
    <name type="scientific">Saguinus oedipus</name>
    <name type="common">Cotton-top tamarin</name>
    <name type="synonym">Oedipomidas oedipus</name>
    <dbReference type="NCBI Taxonomy" id="9490"/>
    <lineage>
        <taxon>Eukaryota</taxon>
        <taxon>Metazoa</taxon>
        <taxon>Chordata</taxon>
        <taxon>Craniata</taxon>
        <taxon>Vertebrata</taxon>
        <taxon>Euteleostomi</taxon>
        <taxon>Mammalia</taxon>
        <taxon>Eutheria</taxon>
        <taxon>Euarchontoglires</taxon>
        <taxon>Primates</taxon>
        <taxon>Haplorrhini</taxon>
        <taxon>Platyrrhini</taxon>
        <taxon>Cebidae</taxon>
        <taxon>Callitrichinae</taxon>
        <taxon>Saguinus</taxon>
    </lineage>
</organism>
<feature type="region of interest" description="Disordered" evidence="1">
    <location>
        <begin position="52"/>
        <end position="77"/>
    </location>
</feature>